<feature type="transmembrane region" description="Helical" evidence="1">
    <location>
        <begin position="349"/>
        <end position="376"/>
    </location>
</feature>
<feature type="transmembrane region" description="Helical" evidence="1">
    <location>
        <begin position="154"/>
        <end position="172"/>
    </location>
</feature>
<feature type="transmembrane region" description="Helical" evidence="1">
    <location>
        <begin position="247"/>
        <end position="266"/>
    </location>
</feature>
<feature type="transmembrane region" description="Helical" evidence="1">
    <location>
        <begin position="178"/>
        <end position="198"/>
    </location>
</feature>
<evidence type="ECO:0000313" key="3">
    <source>
        <dbReference type="Proteomes" id="UP000184032"/>
    </source>
</evidence>
<feature type="transmembrane region" description="Helical" evidence="1">
    <location>
        <begin position="45"/>
        <end position="67"/>
    </location>
</feature>
<organism evidence="2 3">
    <name type="scientific">Anaerosphaera aminiphila DSM 21120</name>
    <dbReference type="NCBI Taxonomy" id="1120995"/>
    <lineage>
        <taxon>Bacteria</taxon>
        <taxon>Bacillati</taxon>
        <taxon>Bacillota</taxon>
        <taxon>Tissierellia</taxon>
        <taxon>Tissierellales</taxon>
        <taxon>Peptoniphilaceae</taxon>
        <taxon>Anaerosphaera</taxon>
    </lineage>
</organism>
<keyword evidence="1" id="KW-1133">Transmembrane helix</keyword>
<dbReference type="RefSeq" id="WP_073183357.1">
    <property type="nucleotide sequence ID" value="NZ_FQXI01000001.1"/>
</dbReference>
<evidence type="ECO:0000256" key="1">
    <source>
        <dbReference type="SAM" id="Phobius"/>
    </source>
</evidence>
<sequence length="426" mass="49729">MTNFKKLLKINYGIGKGVFQGIFTMYLIAVGLVLLHSLPNINPSLTASILRGVFYIFSTVILFYIPLMQLNRKFMISIPIDNLNTYPLSIFISQVAVLIPFYLVYLILAIFLNESFYTSGMVWSVNILFFTSLLKTYYKDNVHIDKETKESVQFLLTFICILVLALLGEFLFKSISKYIELSIFFTILLSIALLLRVLTFKTKMVYRENIQLKYKSKNNKKLTFKKESKLSLIFKLKKWSVIKSNDIILFLFTIIFIIVKFLTSDLTITDKIYYPILFFPFLFISLYDFPKIYSLTIGIPIDINKMCKIEKFIKLIMFTVTILLIYIFFSITKINLYENFIKCFMSSIIVSLFILSIYEFLFSNISTLFWSFVLIGNINSKHLMIQNNYIIIALFIIAISLYFLSYIFFKNSVNKHGIQIIVGKSN</sequence>
<dbReference type="Proteomes" id="UP000184032">
    <property type="component" value="Unassembled WGS sequence"/>
</dbReference>
<keyword evidence="1" id="KW-0472">Membrane</keyword>
<name>A0A1M5PUY0_9FIRM</name>
<feature type="transmembrane region" description="Helical" evidence="1">
    <location>
        <begin position="311"/>
        <end position="329"/>
    </location>
</feature>
<reference evidence="2 3" key="1">
    <citation type="submission" date="2016-11" db="EMBL/GenBank/DDBJ databases">
        <authorList>
            <person name="Jaros S."/>
            <person name="Januszkiewicz K."/>
            <person name="Wedrychowicz H."/>
        </authorList>
    </citation>
    <scope>NUCLEOTIDE SEQUENCE [LARGE SCALE GENOMIC DNA]</scope>
    <source>
        <strain evidence="2 3">DSM 21120</strain>
    </source>
</reference>
<evidence type="ECO:0000313" key="2">
    <source>
        <dbReference type="EMBL" id="SHH05827.1"/>
    </source>
</evidence>
<feature type="transmembrane region" description="Helical" evidence="1">
    <location>
        <begin position="21"/>
        <end position="39"/>
    </location>
</feature>
<protein>
    <submittedName>
        <fullName evidence="2">Uncharacterized protein</fullName>
    </submittedName>
</protein>
<accession>A0A1M5PUY0</accession>
<dbReference type="EMBL" id="FQXI01000001">
    <property type="protein sequence ID" value="SHH05827.1"/>
    <property type="molecule type" value="Genomic_DNA"/>
</dbReference>
<feature type="transmembrane region" description="Helical" evidence="1">
    <location>
        <begin position="88"/>
        <end position="110"/>
    </location>
</feature>
<feature type="transmembrane region" description="Helical" evidence="1">
    <location>
        <begin position="388"/>
        <end position="409"/>
    </location>
</feature>
<dbReference type="STRING" id="1120995.SAMN02745245_00491"/>
<dbReference type="AlphaFoldDB" id="A0A1M5PUY0"/>
<proteinExistence type="predicted"/>
<keyword evidence="3" id="KW-1185">Reference proteome</keyword>
<gene>
    <name evidence="2" type="ORF">SAMN02745245_00491</name>
</gene>
<feature type="transmembrane region" description="Helical" evidence="1">
    <location>
        <begin position="272"/>
        <end position="290"/>
    </location>
</feature>
<feature type="transmembrane region" description="Helical" evidence="1">
    <location>
        <begin position="116"/>
        <end position="134"/>
    </location>
</feature>
<keyword evidence="1" id="KW-0812">Transmembrane</keyword>